<keyword evidence="5 9" id="KW-0229">DNA integration</keyword>
<feature type="active site" description="O-(3'-phospho-DNA)-tyrosine intermediate" evidence="9">
    <location>
        <position position="345"/>
    </location>
</feature>
<comment type="similarity">
    <text evidence="9">Belongs to the 'phage' integrase family. XerC subfamily.</text>
</comment>
<evidence type="ECO:0000256" key="5">
    <source>
        <dbReference type="ARBA" id="ARBA00022908"/>
    </source>
</evidence>
<comment type="subunit">
    <text evidence="9">Forms a cyclic heterotetrameric complex composed of two molecules of XerC and two molecules of XerD.</text>
</comment>
<name>A0A1V2HZS5_9ACTN</name>
<comment type="subcellular location">
    <subcellularLocation>
        <location evidence="1 9">Cytoplasm</location>
    </subcellularLocation>
</comment>
<dbReference type="RefSeq" id="WP_076822538.1">
    <property type="nucleotide sequence ID" value="NZ_MOMC01000111.1"/>
</dbReference>
<gene>
    <name evidence="9" type="primary">xerC</name>
    <name evidence="13" type="ORF">BL253_35965</name>
</gene>
<comment type="caution">
    <text evidence="13">The sequence shown here is derived from an EMBL/GenBank/DDBJ whole genome shotgun (WGS) entry which is preliminary data.</text>
</comment>
<dbReference type="SUPFAM" id="SSF56349">
    <property type="entry name" value="DNA breaking-rejoining enzymes"/>
    <property type="match status" value="1"/>
</dbReference>
<dbReference type="PANTHER" id="PTHR30349">
    <property type="entry name" value="PHAGE INTEGRASE-RELATED"/>
    <property type="match status" value="1"/>
</dbReference>
<dbReference type="OrthoDB" id="9801717at2"/>
<proteinExistence type="inferred from homology"/>
<dbReference type="PROSITE" id="PS51900">
    <property type="entry name" value="CB"/>
    <property type="match status" value="1"/>
</dbReference>
<feature type="active site" evidence="9">
    <location>
        <position position="313"/>
    </location>
</feature>
<evidence type="ECO:0000256" key="6">
    <source>
        <dbReference type="ARBA" id="ARBA00023125"/>
    </source>
</evidence>
<feature type="active site" evidence="9">
    <location>
        <position position="310"/>
    </location>
</feature>
<evidence type="ECO:0000256" key="8">
    <source>
        <dbReference type="ARBA" id="ARBA00023306"/>
    </source>
</evidence>
<keyword evidence="8 9" id="KW-0131">Cell cycle</keyword>
<organism evidence="13 14">
    <name type="scientific">Pseudofrankia asymbiotica</name>
    <dbReference type="NCBI Taxonomy" id="1834516"/>
    <lineage>
        <taxon>Bacteria</taxon>
        <taxon>Bacillati</taxon>
        <taxon>Actinomycetota</taxon>
        <taxon>Actinomycetes</taxon>
        <taxon>Frankiales</taxon>
        <taxon>Frankiaceae</taxon>
        <taxon>Pseudofrankia</taxon>
    </lineage>
</organism>
<dbReference type="InterPro" id="IPR002104">
    <property type="entry name" value="Integrase_catalytic"/>
</dbReference>
<dbReference type="InterPro" id="IPR010998">
    <property type="entry name" value="Integrase_recombinase_N"/>
</dbReference>
<evidence type="ECO:0000256" key="9">
    <source>
        <dbReference type="HAMAP-Rule" id="MF_01808"/>
    </source>
</evidence>
<feature type="active site" evidence="9">
    <location>
        <position position="240"/>
    </location>
</feature>
<evidence type="ECO:0000256" key="3">
    <source>
        <dbReference type="ARBA" id="ARBA00022618"/>
    </source>
</evidence>
<evidence type="ECO:0000256" key="7">
    <source>
        <dbReference type="ARBA" id="ARBA00023172"/>
    </source>
</evidence>
<dbReference type="SUPFAM" id="SSF47823">
    <property type="entry name" value="lambda integrase-like, N-terminal domain"/>
    <property type="match status" value="1"/>
</dbReference>
<dbReference type="InterPro" id="IPR004107">
    <property type="entry name" value="Integrase_SAM-like_N"/>
</dbReference>
<dbReference type="Gene3D" id="1.10.150.130">
    <property type="match status" value="1"/>
</dbReference>
<dbReference type="InterPro" id="IPR013762">
    <property type="entry name" value="Integrase-like_cat_sf"/>
</dbReference>
<dbReference type="GO" id="GO:0003677">
    <property type="term" value="F:DNA binding"/>
    <property type="evidence" value="ECO:0007669"/>
    <property type="project" value="UniProtKB-UniRule"/>
</dbReference>
<evidence type="ECO:0000256" key="10">
    <source>
        <dbReference type="SAM" id="MobiDB-lite"/>
    </source>
</evidence>
<dbReference type="GO" id="GO:0007059">
    <property type="term" value="P:chromosome segregation"/>
    <property type="evidence" value="ECO:0007669"/>
    <property type="project" value="UniProtKB-UniRule"/>
</dbReference>
<dbReference type="GO" id="GO:0051301">
    <property type="term" value="P:cell division"/>
    <property type="evidence" value="ECO:0007669"/>
    <property type="project" value="UniProtKB-KW"/>
</dbReference>
<dbReference type="InterPro" id="IPR011010">
    <property type="entry name" value="DNA_brk_join_enz"/>
</dbReference>
<dbReference type="PANTHER" id="PTHR30349:SF81">
    <property type="entry name" value="TYROSINE RECOMBINASE XERC"/>
    <property type="match status" value="1"/>
</dbReference>
<keyword evidence="2 9" id="KW-0963">Cytoplasm</keyword>
<dbReference type="GO" id="GO:0006313">
    <property type="term" value="P:DNA transposition"/>
    <property type="evidence" value="ECO:0007669"/>
    <property type="project" value="UniProtKB-UniRule"/>
</dbReference>
<dbReference type="GO" id="GO:0005737">
    <property type="term" value="C:cytoplasm"/>
    <property type="evidence" value="ECO:0007669"/>
    <property type="project" value="UniProtKB-SubCell"/>
</dbReference>
<keyword evidence="7 9" id="KW-0233">DNA recombination</keyword>
<reference evidence="14" key="1">
    <citation type="submission" date="2016-10" db="EMBL/GenBank/DDBJ databases">
        <title>Frankia sp. NRRL B-16386 Genome sequencing.</title>
        <authorList>
            <person name="Ghodhbane-Gtari F."/>
            <person name="Swanson E."/>
            <person name="Gueddou A."/>
            <person name="Hezbri K."/>
            <person name="Ktari K."/>
            <person name="Nouioui I."/>
            <person name="Morris K."/>
            <person name="Simpson S."/>
            <person name="Abebe-Akele F."/>
            <person name="Thomas K."/>
            <person name="Gtari M."/>
            <person name="Tisa L.S."/>
        </authorList>
    </citation>
    <scope>NUCLEOTIDE SEQUENCE [LARGE SCALE GENOMIC DNA]</scope>
    <source>
        <strain evidence="14">NRRL B-16386</strain>
    </source>
</reference>
<dbReference type="Gene3D" id="1.10.443.10">
    <property type="entry name" value="Intergrase catalytic core"/>
    <property type="match status" value="1"/>
</dbReference>
<dbReference type="InterPro" id="IPR050090">
    <property type="entry name" value="Tyrosine_recombinase_XerCD"/>
</dbReference>
<feature type="active site" evidence="9">
    <location>
        <position position="214"/>
    </location>
</feature>
<feature type="region of interest" description="Disordered" evidence="10">
    <location>
        <begin position="148"/>
        <end position="180"/>
    </location>
</feature>
<evidence type="ECO:0000256" key="4">
    <source>
        <dbReference type="ARBA" id="ARBA00022829"/>
    </source>
</evidence>
<keyword evidence="6 9" id="KW-0238">DNA-binding</keyword>
<dbReference type="PROSITE" id="PS51898">
    <property type="entry name" value="TYR_RECOMBINASE"/>
    <property type="match status" value="1"/>
</dbReference>
<keyword evidence="4 9" id="KW-0159">Chromosome partition</keyword>
<evidence type="ECO:0000259" key="11">
    <source>
        <dbReference type="PROSITE" id="PS51898"/>
    </source>
</evidence>
<dbReference type="AlphaFoldDB" id="A0A1V2HZS5"/>
<feature type="region of interest" description="Disordered" evidence="10">
    <location>
        <begin position="107"/>
        <end position="126"/>
    </location>
</feature>
<dbReference type="EMBL" id="MOMC01000111">
    <property type="protein sequence ID" value="ONH22318.1"/>
    <property type="molecule type" value="Genomic_DNA"/>
</dbReference>
<keyword evidence="14" id="KW-1185">Reference proteome</keyword>
<evidence type="ECO:0000256" key="2">
    <source>
        <dbReference type="ARBA" id="ARBA00022490"/>
    </source>
</evidence>
<accession>A0A1V2HZS5</accession>
<feature type="region of interest" description="Disordered" evidence="10">
    <location>
        <begin position="364"/>
        <end position="403"/>
    </location>
</feature>
<dbReference type="HAMAP" id="MF_01808">
    <property type="entry name" value="Recomb_XerC_XerD"/>
    <property type="match status" value="1"/>
</dbReference>
<protein>
    <recommendedName>
        <fullName evidence="9">Tyrosine recombinase XerC</fullName>
    </recommendedName>
</protein>
<evidence type="ECO:0000259" key="12">
    <source>
        <dbReference type="PROSITE" id="PS51900"/>
    </source>
</evidence>
<comment type="function">
    <text evidence="9">Site-specific tyrosine recombinase, which acts by catalyzing the cutting and rejoining of the recombining DNA molecules. The XerC-XerD complex is essential to convert dimers of the bacterial chromosome into monomers to permit their segregation at cell division. It also contributes to the segregational stability of plasmids.</text>
</comment>
<dbReference type="STRING" id="1834516.BL253_35965"/>
<sequence length="403" mass="42409">MERRLAVDVTYPADPGELAARYLHHLAGERGLARNSVLAYQRDLRRYQEYLTARGVSSLTDVDEATLGEFASALRNGSDEHPPLAAASVARMLVAVRSLHRFATREGDVAQDVSQPIRPPAPPRRLPKALTVDQVLAVLAAAAGGAAIDADRDEEAGESGEPRESGHSGPAREAGAGDGLEDMVAVRDAGDPAEMVRRLRSTALLELLYGTGARISEAVGLDVDDLDLDPVAAAVRLHGKGGRDRVVPLGRCAVAALSAYIGRGRPTLVTPASGAAVFLSRRGGRLSRQSAWSALRAAAVTAGIEGVSPHVLRHSFATHLLDGGADVRVVQELLGHASVRTTQIYTLVTVDRLREVYAAAHPRALDEGSPRRGAGPSAVRGVRAALPPQPGLHRLGTSPGQLV</sequence>
<feature type="active site" evidence="9">
    <location>
        <position position="336"/>
    </location>
</feature>
<evidence type="ECO:0000256" key="1">
    <source>
        <dbReference type="ARBA" id="ARBA00004496"/>
    </source>
</evidence>
<dbReference type="NCBIfam" id="NF001399">
    <property type="entry name" value="PRK00283.1"/>
    <property type="match status" value="1"/>
</dbReference>
<feature type="domain" description="Core-binding (CB)" evidence="12">
    <location>
        <begin position="13"/>
        <end position="104"/>
    </location>
</feature>
<feature type="domain" description="Tyr recombinase" evidence="11">
    <location>
        <begin position="125"/>
        <end position="358"/>
    </location>
</feature>
<dbReference type="Pfam" id="PF02899">
    <property type="entry name" value="Phage_int_SAM_1"/>
    <property type="match status" value="1"/>
</dbReference>
<dbReference type="GO" id="GO:0009037">
    <property type="term" value="F:tyrosine-based site-specific recombinase activity"/>
    <property type="evidence" value="ECO:0007669"/>
    <property type="project" value="UniProtKB-UniRule"/>
</dbReference>
<dbReference type="Pfam" id="PF00589">
    <property type="entry name" value="Phage_integrase"/>
    <property type="match status" value="1"/>
</dbReference>
<dbReference type="InterPro" id="IPR044068">
    <property type="entry name" value="CB"/>
</dbReference>
<keyword evidence="3 9" id="KW-0132">Cell division</keyword>
<evidence type="ECO:0000313" key="14">
    <source>
        <dbReference type="Proteomes" id="UP000188929"/>
    </source>
</evidence>
<dbReference type="InterPro" id="IPR023009">
    <property type="entry name" value="Tyrosine_recombinase_XerC/XerD"/>
</dbReference>
<evidence type="ECO:0000313" key="13">
    <source>
        <dbReference type="EMBL" id="ONH22318.1"/>
    </source>
</evidence>
<dbReference type="Proteomes" id="UP000188929">
    <property type="component" value="Unassembled WGS sequence"/>
</dbReference>